<sequence>MAGMEHIISIEEMIQSRKVERKEAGETSRGHDQPVIVSSIAIHGETGSEEENFMKLKEARVKGKNRWTTKPKIQKVVFVHLIKI</sequence>
<evidence type="ECO:0000313" key="1">
    <source>
        <dbReference type="EMBL" id="KAK7818975.1"/>
    </source>
</evidence>
<evidence type="ECO:0000313" key="2">
    <source>
        <dbReference type="Proteomes" id="UP000237347"/>
    </source>
</evidence>
<keyword evidence="2" id="KW-1185">Reference proteome</keyword>
<gene>
    <name evidence="1" type="ORF">CFP56_040826</name>
</gene>
<dbReference type="Proteomes" id="UP000237347">
    <property type="component" value="Unassembled WGS sequence"/>
</dbReference>
<reference evidence="1 2" key="1">
    <citation type="journal article" date="2018" name="Sci. Data">
        <title>The draft genome sequence of cork oak.</title>
        <authorList>
            <person name="Ramos A.M."/>
            <person name="Usie A."/>
            <person name="Barbosa P."/>
            <person name="Barros P.M."/>
            <person name="Capote T."/>
            <person name="Chaves I."/>
            <person name="Simoes F."/>
            <person name="Abreu I."/>
            <person name="Carrasquinho I."/>
            <person name="Faro C."/>
            <person name="Guimaraes J.B."/>
            <person name="Mendonca D."/>
            <person name="Nobrega F."/>
            <person name="Rodrigues L."/>
            <person name="Saibo N.J.M."/>
            <person name="Varela M.C."/>
            <person name="Egas C."/>
            <person name="Matos J."/>
            <person name="Miguel C.M."/>
            <person name="Oliveira M.M."/>
            <person name="Ricardo C.P."/>
            <person name="Goncalves S."/>
        </authorList>
    </citation>
    <scope>NUCLEOTIDE SEQUENCE [LARGE SCALE GENOMIC DNA]</scope>
    <source>
        <strain evidence="2">cv. HL8</strain>
    </source>
</reference>
<protein>
    <submittedName>
        <fullName evidence="1">Uncharacterized protein</fullName>
    </submittedName>
</protein>
<name>A0AAW0IWP9_QUESU</name>
<proteinExistence type="predicted"/>
<accession>A0AAW0IWP9</accession>
<comment type="caution">
    <text evidence="1">The sequence shown here is derived from an EMBL/GenBank/DDBJ whole genome shotgun (WGS) entry which is preliminary data.</text>
</comment>
<dbReference type="AlphaFoldDB" id="A0AAW0IWP9"/>
<organism evidence="1 2">
    <name type="scientific">Quercus suber</name>
    <name type="common">Cork oak</name>
    <dbReference type="NCBI Taxonomy" id="58331"/>
    <lineage>
        <taxon>Eukaryota</taxon>
        <taxon>Viridiplantae</taxon>
        <taxon>Streptophyta</taxon>
        <taxon>Embryophyta</taxon>
        <taxon>Tracheophyta</taxon>
        <taxon>Spermatophyta</taxon>
        <taxon>Magnoliopsida</taxon>
        <taxon>eudicotyledons</taxon>
        <taxon>Gunneridae</taxon>
        <taxon>Pentapetalae</taxon>
        <taxon>rosids</taxon>
        <taxon>fabids</taxon>
        <taxon>Fagales</taxon>
        <taxon>Fagaceae</taxon>
        <taxon>Quercus</taxon>
    </lineage>
</organism>
<dbReference type="EMBL" id="PKMF04000803">
    <property type="protein sequence ID" value="KAK7818975.1"/>
    <property type="molecule type" value="Genomic_DNA"/>
</dbReference>